<keyword evidence="1" id="KW-1133">Transmembrane helix</keyword>
<accession>A0A328BMM1</accession>
<evidence type="ECO:0000313" key="2">
    <source>
        <dbReference type="EMBL" id="RAK68237.1"/>
    </source>
</evidence>
<keyword evidence="1" id="KW-0472">Membrane</keyword>
<feature type="transmembrane region" description="Helical" evidence="1">
    <location>
        <begin position="86"/>
        <end position="104"/>
    </location>
</feature>
<keyword evidence="1" id="KW-0812">Transmembrane</keyword>
<reference evidence="3" key="1">
    <citation type="submission" date="2018-05" db="EMBL/GenBank/DDBJ databases">
        <authorList>
            <person name="Nie L."/>
        </authorList>
    </citation>
    <scope>NUCLEOTIDE SEQUENCE [LARGE SCALE GENOMIC DNA]</scope>
    <source>
        <strain evidence="3">NL</strain>
    </source>
</reference>
<dbReference type="OrthoDB" id="799967at2"/>
<sequence>MIKTVLNAAALLVGLTGLFFKASHWAGADILILTGFVLLLVSILAFTVSANAEAGVSAPLNYLMVGVLTVGVVSALFRMMHWQGGAMLGVVMVALMVLLCVMLLAGKGNIGASRQFLTVTFLFFTLVFAFLALPMRRAATAETAAAPAPIEVTAQ</sequence>
<feature type="transmembrane region" description="Helical" evidence="1">
    <location>
        <begin position="60"/>
        <end position="80"/>
    </location>
</feature>
<evidence type="ECO:0000256" key="1">
    <source>
        <dbReference type="SAM" id="Phobius"/>
    </source>
</evidence>
<feature type="transmembrane region" description="Helical" evidence="1">
    <location>
        <begin position="116"/>
        <end position="133"/>
    </location>
</feature>
<name>A0A328BMM1_9BACT</name>
<feature type="transmembrane region" description="Helical" evidence="1">
    <location>
        <begin position="30"/>
        <end position="48"/>
    </location>
</feature>
<keyword evidence="3" id="KW-1185">Reference proteome</keyword>
<proteinExistence type="predicted"/>
<dbReference type="Proteomes" id="UP000248553">
    <property type="component" value="Unassembled WGS sequence"/>
</dbReference>
<organism evidence="2 3">
    <name type="scientific">Hymenobacter edaphi</name>
    <dbReference type="NCBI Taxonomy" id="2211146"/>
    <lineage>
        <taxon>Bacteria</taxon>
        <taxon>Pseudomonadati</taxon>
        <taxon>Bacteroidota</taxon>
        <taxon>Cytophagia</taxon>
        <taxon>Cytophagales</taxon>
        <taxon>Hymenobacteraceae</taxon>
        <taxon>Hymenobacter</taxon>
    </lineage>
</organism>
<dbReference type="AlphaFoldDB" id="A0A328BMM1"/>
<evidence type="ECO:0000313" key="3">
    <source>
        <dbReference type="Proteomes" id="UP000248553"/>
    </source>
</evidence>
<comment type="caution">
    <text evidence="2">The sequence shown here is derived from an EMBL/GenBank/DDBJ whole genome shotgun (WGS) entry which is preliminary data.</text>
</comment>
<protein>
    <submittedName>
        <fullName evidence="2">Uncharacterized protein</fullName>
    </submittedName>
</protein>
<dbReference type="RefSeq" id="WP_111477850.1">
    <property type="nucleotide sequence ID" value="NZ_QHKM01000002.1"/>
</dbReference>
<dbReference type="EMBL" id="QHKM01000002">
    <property type="protein sequence ID" value="RAK68237.1"/>
    <property type="molecule type" value="Genomic_DNA"/>
</dbReference>
<gene>
    <name evidence="2" type="ORF">DLM85_09405</name>
</gene>